<dbReference type="PANTHER" id="PTHR24421:SF63">
    <property type="entry name" value="SENSOR HISTIDINE KINASE DESK"/>
    <property type="match status" value="1"/>
</dbReference>
<evidence type="ECO:0000256" key="3">
    <source>
        <dbReference type="ARBA" id="ARBA00023012"/>
    </source>
</evidence>
<organism evidence="7 8">
    <name type="scientific">Terriglobus albidus</name>
    <dbReference type="NCBI Taxonomy" id="1592106"/>
    <lineage>
        <taxon>Bacteria</taxon>
        <taxon>Pseudomonadati</taxon>
        <taxon>Acidobacteriota</taxon>
        <taxon>Terriglobia</taxon>
        <taxon>Terriglobales</taxon>
        <taxon>Acidobacteriaceae</taxon>
        <taxon>Terriglobus</taxon>
    </lineage>
</organism>
<evidence type="ECO:0000256" key="1">
    <source>
        <dbReference type="ARBA" id="ARBA00022679"/>
    </source>
</evidence>
<evidence type="ECO:0000256" key="2">
    <source>
        <dbReference type="ARBA" id="ARBA00022777"/>
    </source>
</evidence>
<keyword evidence="8" id="KW-1185">Reference proteome</keyword>
<feature type="transmembrane region" description="Helical" evidence="5">
    <location>
        <begin position="60"/>
        <end position="79"/>
    </location>
</feature>
<dbReference type="Pfam" id="PF02518">
    <property type="entry name" value="HATPase_c"/>
    <property type="match status" value="1"/>
</dbReference>
<dbReference type="OrthoDB" id="9797605at2"/>
<keyword evidence="4" id="KW-0175">Coiled coil</keyword>
<reference evidence="7 8" key="1">
    <citation type="submission" date="2019-08" db="EMBL/GenBank/DDBJ databases">
        <title>Complete genome sequence of Terriglobus albidus strain ORNL.</title>
        <authorList>
            <person name="Podar M."/>
        </authorList>
    </citation>
    <scope>NUCLEOTIDE SEQUENCE [LARGE SCALE GENOMIC DNA]</scope>
    <source>
        <strain evidence="7 8">ORNL</strain>
    </source>
</reference>
<dbReference type="PANTHER" id="PTHR24421">
    <property type="entry name" value="NITRATE/NITRITE SENSOR PROTEIN NARX-RELATED"/>
    <property type="match status" value="1"/>
</dbReference>
<dbReference type="SMART" id="SM00387">
    <property type="entry name" value="HATPase_c"/>
    <property type="match status" value="1"/>
</dbReference>
<evidence type="ECO:0000259" key="6">
    <source>
        <dbReference type="SMART" id="SM00387"/>
    </source>
</evidence>
<proteinExistence type="predicted"/>
<dbReference type="Proteomes" id="UP000321820">
    <property type="component" value="Chromosome"/>
</dbReference>
<keyword evidence="1" id="KW-0808">Transferase</keyword>
<dbReference type="Pfam" id="PF07730">
    <property type="entry name" value="HisKA_3"/>
    <property type="match status" value="1"/>
</dbReference>
<dbReference type="SUPFAM" id="SSF55874">
    <property type="entry name" value="ATPase domain of HSP90 chaperone/DNA topoisomerase II/histidine kinase"/>
    <property type="match status" value="1"/>
</dbReference>
<dbReference type="KEGG" id="talb:FTW19_20030"/>
<evidence type="ECO:0000256" key="5">
    <source>
        <dbReference type="SAM" id="Phobius"/>
    </source>
</evidence>
<keyword evidence="5" id="KW-0472">Membrane</keyword>
<keyword evidence="5" id="KW-1133">Transmembrane helix</keyword>
<feature type="transmembrane region" description="Helical" evidence="5">
    <location>
        <begin position="36"/>
        <end position="54"/>
    </location>
</feature>
<dbReference type="InterPro" id="IPR011712">
    <property type="entry name" value="Sig_transdc_His_kin_sub3_dim/P"/>
</dbReference>
<keyword evidence="5" id="KW-0812">Transmembrane</keyword>
<dbReference type="CDD" id="cd16917">
    <property type="entry name" value="HATPase_UhpB-NarQ-NarX-like"/>
    <property type="match status" value="1"/>
</dbReference>
<dbReference type="GO" id="GO:0046983">
    <property type="term" value="F:protein dimerization activity"/>
    <property type="evidence" value="ECO:0007669"/>
    <property type="project" value="InterPro"/>
</dbReference>
<dbReference type="AlphaFoldDB" id="A0A5B9EI55"/>
<accession>A0A5B9EI55</accession>
<dbReference type="EMBL" id="CP042806">
    <property type="protein sequence ID" value="QEE30067.1"/>
    <property type="molecule type" value="Genomic_DNA"/>
</dbReference>
<protein>
    <submittedName>
        <fullName evidence="7">Sensor histidine kinase</fullName>
    </submittedName>
</protein>
<keyword evidence="2 7" id="KW-0418">Kinase</keyword>
<gene>
    <name evidence="7" type="ORF">FTW19_20030</name>
</gene>
<dbReference type="InterPro" id="IPR003594">
    <property type="entry name" value="HATPase_dom"/>
</dbReference>
<dbReference type="RefSeq" id="WP_147649337.1">
    <property type="nucleotide sequence ID" value="NZ_CP042806.1"/>
</dbReference>
<sequence length="382" mass="42489">MSGEGAVVDCNENNENEKLERVLREKKWAERKARRFFRYISLTYTVFFLIEPILRHERDAWIALAIAYPIFLISFIAAAETRGRTRWVAYTVLFAVGYAYLPFNAGASGLFVYPVAMLPFILKNPRKALIAMGAQVSGMFVEMAIFQLNHWSVFIGVFFVVVITLTNMYYAEQERSNAKLKLANEEIEHLATVAERERIARDLHDLLGHTLTVIALKSELAGKLIASDPNAAASEIAEIQQTSRKALAEVREAVLGYRSQGLSAEVDRARKTLATAGIKLVCDGLPNELPIAEETVLCLAVRESVTNIMRHSEATEVWMQFRFRDGRLHVTVADNGKGGVKEEGSGLRGMRERVEALGGRLSIQSEVGTQLTIDLPQGAATV</sequence>
<keyword evidence="3" id="KW-0902">Two-component regulatory system</keyword>
<dbReference type="Gene3D" id="3.30.565.10">
    <property type="entry name" value="Histidine kinase-like ATPase, C-terminal domain"/>
    <property type="match status" value="1"/>
</dbReference>
<feature type="domain" description="Histidine kinase/HSP90-like ATPase" evidence="6">
    <location>
        <begin position="292"/>
        <end position="379"/>
    </location>
</feature>
<feature type="transmembrane region" description="Helical" evidence="5">
    <location>
        <begin position="91"/>
        <end position="116"/>
    </location>
</feature>
<dbReference type="Gene3D" id="1.20.5.1930">
    <property type="match status" value="1"/>
</dbReference>
<feature type="transmembrane region" description="Helical" evidence="5">
    <location>
        <begin position="153"/>
        <end position="171"/>
    </location>
</feature>
<evidence type="ECO:0000313" key="7">
    <source>
        <dbReference type="EMBL" id="QEE30067.1"/>
    </source>
</evidence>
<dbReference type="GO" id="GO:0000155">
    <property type="term" value="F:phosphorelay sensor kinase activity"/>
    <property type="evidence" value="ECO:0007669"/>
    <property type="project" value="InterPro"/>
</dbReference>
<evidence type="ECO:0000256" key="4">
    <source>
        <dbReference type="SAM" id="Coils"/>
    </source>
</evidence>
<dbReference type="GO" id="GO:0016020">
    <property type="term" value="C:membrane"/>
    <property type="evidence" value="ECO:0007669"/>
    <property type="project" value="InterPro"/>
</dbReference>
<feature type="coiled-coil region" evidence="4">
    <location>
        <begin position="170"/>
        <end position="197"/>
    </location>
</feature>
<dbReference type="InterPro" id="IPR050482">
    <property type="entry name" value="Sensor_HK_TwoCompSys"/>
</dbReference>
<evidence type="ECO:0000313" key="8">
    <source>
        <dbReference type="Proteomes" id="UP000321820"/>
    </source>
</evidence>
<dbReference type="InterPro" id="IPR036890">
    <property type="entry name" value="HATPase_C_sf"/>
</dbReference>
<name>A0A5B9EI55_9BACT</name>